<sequence length="299" mass="32840">MALLVANGSRRATTVAAQPRSATLRRRLGMELRRLREAAGLTIEQAGAAIYGSDSKISRLENGRGALKPLEIQALLVTYAAPAEQRDRLLRMMEEADQPEPWAGYDVPAGLETLLGLEADAERLDVFSSSIVYGLLQTEDYARATIREGRFADEDPSAADNLVALRLHRQRLLFGNPEAPELTSVIDEAALRRLVGGTDTMRAQVSHLLDMADRAKVTVQVLPFSAGAHAAQTGSFLRLSFPGGEDPDLVYCDGAAGNQYVKKAASVQRFAVTFDRLRRQSLSPADTRKFLDQLRKEYR</sequence>
<dbReference type="CDD" id="cd00093">
    <property type="entry name" value="HTH_XRE"/>
    <property type="match status" value="1"/>
</dbReference>
<dbReference type="InterPro" id="IPR010982">
    <property type="entry name" value="Lambda_DNA-bd_dom_sf"/>
</dbReference>
<name>A0ABU2LM59_9ACTN</name>
<protein>
    <submittedName>
        <fullName evidence="2">Helix-turn-helix transcriptional regulator</fullName>
    </submittedName>
</protein>
<dbReference type="InterPro" id="IPR043917">
    <property type="entry name" value="DUF5753"/>
</dbReference>
<dbReference type="Proteomes" id="UP001183420">
    <property type="component" value="Unassembled WGS sequence"/>
</dbReference>
<proteinExistence type="predicted"/>
<dbReference type="Pfam" id="PF13560">
    <property type="entry name" value="HTH_31"/>
    <property type="match status" value="1"/>
</dbReference>
<dbReference type="SUPFAM" id="SSF47413">
    <property type="entry name" value="lambda repressor-like DNA-binding domains"/>
    <property type="match status" value="1"/>
</dbReference>
<evidence type="ECO:0000313" key="2">
    <source>
        <dbReference type="EMBL" id="MDT0318348.1"/>
    </source>
</evidence>
<accession>A0ABU2LM59</accession>
<reference evidence="3" key="1">
    <citation type="submission" date="2023-07" db="EMBL/GenBank/DDBJ databases">
        <title>30 novel species of actinomycetes from the DSMZ collection.</title>
        <authorList>
            <person name="Nouioui I."/>
        </authorList>
    </citation>
    <scope>NUCLEOTIDE SEQUENCE [LARGE SCALE GENOMIC DNA]</scope>
    <source>
        <strain evidence="3">DSM 44918</strain>
    </source>
</reference>
<dbReference type="RefSeq" id="WP_311596958.1">
    <property type="nucleotide sequence ID" value="NZ_JAVREM010000005.1"/>
</dbReference>
<dbReference type="InterPro" id="IPR001387">
    <property type="entry name" value="Cro/C1-type_HTH"/>
</dbReference>
<feature type="domain" description="HTH cro/C1-type" evidence="1">
    <location>
        <begin position="32"/>
        <end position="86"/>
    </location>
</feature>
<comment type="caution">
    <text evidence="2">The sequence shown here is derived from an EMBL/GenBank/DDBJ whole genome shotgun (WGS) entry which is preliminary data.</text>
</comment>
<dbReference type="EMBL" id="JAVREM010000005">
    <property type="protein sequence ID" value="MDT0318348.1"/>
    <property type="molecule type" value="Genomic_DNA"/>
</dbReference>
<evidence type="ECO:0000313" key="3">
    <source>
        <dbReference type="Proteomes" id="UP001183420"/>
    </source>
</evidence>
<dbReference type="SMART" id="SM00530">
    <property type="entry name" value="HTH_XRE"/>
    <property type="match status" value="1"/>
</dbReference>
<dbReference type="PROSITE" id="PS50943">
    <property type="entry name" value="HTH_CROC1"/>
    <property type="match status" value="1"/>
</dbReference>
<keyword evidence="3" id="KW-1185">Reference proteome</keyword>
<evidence type="ECO:0000259" key="1">
    <source>
        <dbReference type="PROSITE" id="PS50943"/>
    </source>
</evidence>
<dbReference type="Gene3D" id="1.10.260.40">
    <property type="entry name" value="lambda repressor-like DNA-binding domains"/>
    <property type="match status" value="1"/>
</dbReference>
<gene>
    <name evidence="2" type="ORF">RNC47_08385</name>
</gene>
<dbReference type="Pfam" id="PF19054">
    <property type="entry name" value="DUF5753"/>
    <property type="match status" value="1"/>
</dbReference>
<organism evidence="2 3">
    <name type="scientific">Streptomyces millisiae</name>
    <dbReference type="NCBI Taxonomy" id="3075542"/>
    <lineage>
        <taxon>Bacteria</taxon>
        <taxon>Bacillati</taxon>
        <taxon>Actinomycetota</taxon>
        <taxon>Actinomycetes</taxon>
        <taxon>Kitasatosporales</taxon>
        <taxon>Streptomycetaceae</taxon>
        <taxon>Streptomyces</taxon>
    </lineage>
</organism>